<name>A0A6A0A1F7_HAELA</name>
<proteinExistence type="predicted"/>
<feature type="non-terminal residue" evidence="1">
    <location>
        <position position="1"/>
    </location>
</feature>
<dbReference type="Proteomes" id="UP000485058">
    <property type="component" value="Unassembled WGS sequence"/>
</dbReference>
<dbReference type="EMBL" id="BLLF01003100">
    <property type="protein sequence ID" value="GFH26349.1"/>
    <property type="molecule type" value="Genomic_DNA"/>
</dbReference>
<evidence type="ECO:0000313" key="1">
    <source>
        <dbReference type="EMBL" id="GFH26349.1"/>
    </source>
</evidence>
<protein>
    <submittedName>
        <fullName evidence="1">Uncharacterized protein</fullName>
    </submittedName>
</protein>
<accession>A0A6A0A1F7</accession>
<keyword evidence="2" id="KW-1185">Reference proteome</keyword>
<gene>
    <name evidence="1" type="ORF">HaLaN_24484</name>
</gene>
<reference evidence="1 2" key="1">
    <citation type="submission" date="2020-02" db="EMBL/GenBank/DDBJ databases">
        <title>Draft genome sequence of Haematococcus lacustris strain NIES-144.</title>
        <authorList>
            <person name="Morimoto D."/>
            <person name="Nakagawa S."/>
            <person name="Yoshida T."/>
            <person name="Sawayama S."/>
        </authorList>
    </citation>
    <scope>NUCLEOTIDE SEQUENCE [LARGE SCALE GENOMIC DNA]</scope>
    <source>
        <strain evidence="1 2">NIES-144</strain>
    </source>
</reference>
<organism evidence="1 2">
    <name type="scientific">Haematococcus lacustris</name>
    <name type="common">Green alga</name>
    <name type="synonym">Haematococcus pluvialis</name>
    <dbReference type="NCBI Taxonomy" id="44745"/>
    <lineage>
        <taxon>Eukaryota</taxon>
        <taxon>Viridiplantae</taxon>
        <taxon>Chlorophyta</taxon>
        <taxon>core chlorophytes</taxon>
        <taxon>Chlorophyceae</taxon>
        <taxon>CS clade</taxon>
        <taxon>Chlamydomonadales</taxon>
        <taxon>Haematococcaceae</taxon>
        <taxon>Haematococcus</taxon>
    </lineage>
</organism>
<comment type="caution">
    <text evidence="1">The sequence shown here is derived from an EMBL/GenBank/DDBJ whole genome shotgun (WGS) entry which is preliminary data.</text>
</comment>
<sequence>VLVPGVQLPELRLLVAYALLYGDSGQRDGRLSLAELTVLLEPFTS</sequence>
<evidence type="ECO:0000313" key="2">
    <source>
        <dbReference type="Proteomes" id="UP000485058"/>
    </source>
</evidence>
<dbReference type="AlphaFoldDB" id="A0A6A0A1F7"/>